<keyword evidence="3" id="KW-1185">Reference proteome</keyword>
<proteinExistence type="predicted"/>
<dbReference type="EMBL" id="RRYP01003620">
    <property type="protein sequence ID" value="TNV83640.1"/>
    <property type="molecule type" value="Genomic_DNA"/>
</dbReference>
<evidence type="ECO:0008006" key="4">
    <source>
        <dbReference type="Google" id="ProtNLM"/>
    </source>
</evidence>
<feature type="transmembrane region" description="Helical" evidence="1">
    <location>
        <begin position="15"/>
        <end position="36"/>
    </location>
</feature>
<dbReference type="AlphaFoldDB" id="A0A8J8P0A4"/>
<gene>
    <name evidence="2" type="ORF">FGO68_gene12935</name>
</gene>
<keyword evidence="1" id="KW-0472">Membrane</keyword>
<keyword evidence="1" id="KW-0812">Transmembrane</keyword>
<evidence type="ECO:0000256" key="1">
    <source>
        <dbReference type="SAM" id="Phobius"/>
    </source>
</evidence>
<accession>A0A8J8P0A4</accession>
<keyword evidence="1" id="KW-1133">Transmembrane helix</keyword>
<dbReference type="OrthoDB" id="361532at2759"/>
<name>A0A8J8P0A4_HALGN</name>
<evidence type="ECO:0000313" key="3">
    <source>
        <dbReference type="Proteomes" id="UP000785679"/>
    </source>
</evidence>
<feature type="transmembrane region" description="Helical" evidence="1">
    <location>
        <begin position="48"/>
        <end position="71"/>
    </location>
</feature>
<comment type="caution">
    <text evidence="2">The sequence shown here is derived from an EMBL/GenBank/DDBJ whole genome shotgun (WGS) entry which is preliminary data.</text>
</comment>
<organism evidence="2 3">
    <name type="scientific">Halteria grandinella</name>
    <dbReference type="NCBI Taxonomy" id="5974"/>
    <lineage>
        <taxon>Eukaryota</taxon>
        <taxon>Sar</taxon>
        <taxon>Alveolata</taxon>
        <taxon>Ciliophora</taxon>
        <taxon>Intramacronucleata</taxon>
        <taxon>Spirotrichea</taxon>
        <taxon>Stichotrichia</taxon>
        <taxon>Sporadotrichida</taxon>
        <taxon>Halteriidae</taxon>
        <taxon>Halteria</taxon>
    </lineage>
</organism>
<dbReference type="Proteomes" id="UP000785679">
    <property type="component" value="Unassembled WGS sequence"/>
</dbReference>
<sequence>MCNEADLDPIDPTHALILFILNIILCPIGTLVYACLSKQVGRNIIIGILQAISAVFIVGWIWAIVFGWRVYQVSINSSLNNKGGYTNASRA</sequence>
<evidence type="ECO:0000313" key="2">
    <source>
        <dbReference type="EMBL" id="TNV83640.1"/>
    </source>
</evidence>
<reference evidence="2" key="1">
    <citation type="submission" date="2019-06" db="EMBL/GenBank/DDBJ databases">
        <authorList>
            <person name="Zheng W."/>
        </authorList>
    </citation>
    <scope>NUCLEOTIDE SEQUENCE</scope>
    <source>
        <strain evidence="2">QDHG01</strain>
    </source>
</reference>
<protein>
    <recommendedName>
        <fullName evidence="4">Transmembrane protein</fullName>
    </recommendedName>
</protein>